<comment type="caution">
    <text evidence="4">The sequence shown here is derived from an EMBL/GenBank/DDBJ whole genome shotgun (WGS) entry which is preliminary data.</text>
</comment>
<dbReference type="InterPro" id="IPR011990">
    <property type="entry name" value="TPR-like_helical_dom_sf"/>
</dbReference>
<feature type="compositionally biased region" description="Low complexity" evidence="1">
    <location>
        <begin position="126"/>
        <end position="155"/>
    </location>
</feature>
<dbReference type="Proteomes" id="UP000247454">
    <property type="component" value="Unassembled WGS sequence"/>
</dbReference>
<keyword evidence="5" id="KW-1185">Reference proteome</keyword>
<organism evidence="4 5">
    <name type="scientific">Phyllobacterium leguminum</name>
    <dbReference type="NCBI Taxonomy" id="314237"/>
    <lineage>
        <taxon>Bacteria</taxon>
        <taxon>Pseudomonadati</taxon>
        <taxon>Pseudomonadota</taxon>
        <taxon>Alphaproteobacteria</taxon>
        <taxon>Hyphomicrobiales</taxon>
        <taxon>Phyllobacteriaceae</taxon>
        <taxon>Phyllobacterium</taxon>
    </lineage>
</organism>
<dbReference type="Pfam" id="PF13283">
    <property type="entry name" value="NfrA_C"/>
    <property type="match status" value="1"/>
</dbReference>
<dbReference type="InterPro" id="IPR025137">
    <property type="entry name" value="NfrA_C"/>
</dbReference>
<dbReference type="Gene3D" id="1.25.40.10">
    <property type="entry name" value="Tetratricopeptide repeat domain"/>
    <property type="match status" value="1"/>
</dbReference>
<gene>
    <name evidence="4" type="ORF">C7477_10288</name>
</gene>
<feature type="region of interest" description="Disordered" evidence="1">
    <location>
        <begin position="107"/>
        <end position="182"/>
    </location>
</feature>
<name>A0A318T6G5_9HYPH</name>
<feature type="compositionally biased region" description="Pro residues" evidence="1">
    <location>
        <begin position="156"/>
        <end position="168"/>
    </location>
</feature>
<proteinExistence type="predicted"/>
<protein>
    <submittedName>
        <fullName evidence="4">Adsorption protein A</fullName>
    </submittedName>
</protein>
<evidence type="ECO:0000256" key="2">
    <source>
        <dbReference type="SAM" id="SignalP"/>
    </source>
</evidence>
<evidence type="ECO:0000259" key="3">
    <source>
        <dbReference type="Pfam" id="PF13283"/>
    </source>
</evidence>
<evidence type="ECO:0000313" key="5">
    <source>
        <dbReference type="Proteomes" id="UP000247454"/>
    </source>
</evidence>
<feature type="signal peptide" evidence="2">
    <location>
        <begin position="1"/>
        <end position="32"/>
    </location>
</feature>
<evidence type="ECO:0000313" key="4">
    <source>
        <dbReference type="EMBL" id="PYE90001.1"/>
    </source>
</evidence>
<dbReference type="SUPFAM" id="SSF48452">
    <property type="entry name" value="TPR-like"/>
    <property type="match status" value="1"/>
</dbReference>
<accession>A0A318T6G5</accession>
<dbReference type="EMBL" id="QJTF01000002">
    <property type="protein sequence ID" value="PYE90001.1"/>
    <property type="molecule type" value="Genomic_DNA"/>
</dbReference>
<evidence type="ECO:0000256" key="1">
    <source>
        <dbReference type="SAM" id="MobiDB-lite"/>
    </source>
</evidence>
<sequence>MRKFSQRAVGRPYRLALALAFLNLSTAMPVWAQDQGSSQMPAAEEQPAQAQGELPLSGPAYRIATEAYNAFARRDYETAITQAREAIRQRPDVGRLRVLLAEALAASGKRDEARTEARQAANDPRLSSAARAQLSTLAAAEPAPAAPPAAQVSEPQPAPPPVASPAAPPAAKAGTSTQSSPAYQAADAAYRAYARRSYNLAVTKAREAVKLSPGNKAYRTLLANSLAAQKLARKPAVQAQAPVDQAASSAYAIAARITQLNKEGRRQDARRLFAEARDAGNLKALKPADLGYLATQAGDNEMAYEAFQQAKRAGELHGTQLIDAAYAARRAFHNEEAVALLHEAIDAEERGDFSLPPQRLFGLRREVADLTREFGFNSTLSYGSSGVSSGSFRPLDSSAGKILQHGSEVYWRPRGIGYRDGAIFELFARQFTTLNDSRDGPTGFPTMQGSVGARWKPFARYNLVLEASKLFKIGEHSRNDTLLRAAFGDSFGTDLRVDVPSWWTGQYYAEIGRYMESGQNIANGEARIGRSYRMDGIDKNLVVTPFLAVAPSYDSDLDKQFALGAGPGINARYWFREDKYTAPRSYVDFTVQYRAKLSGDDRAKGFFGAISVAY</sequence>
<feature type="domain" description="Bacteriophage N4 adsorption protein A C-terminal" evidence="3">
    <location>
        <begin position="440"/>
        <end position="607"/>
    </location>
</feature>
<reference evidence="4 5" key="1">
    <citation type="submission" date="2018-06" db="EMBL/GenBank/DDBJ databases">
        <title>Genomic Encyclopedia of Type Strains, Phase III (KMG-III): the genomes of soil and plant-associated and newly described type strains.</title>
        <authorList>
            <person name="Whitman W."/>
        </authorList>
    </citation>
    <scope>NUCLEOTIDE SEQUENCE [LARGE SCALE GENOMIC DNA]</scope>
    <source>
        <strain evidence="4 5">ORS 1419</strain>
    </source>
</reference>
<dbReference type="AlphaFoldDB" id="A0A318T6G5"/>
<keyword evidence="2" id="KW-0732">Signal</keyword>
<feature type="chain" id="PRO_5016414969" evidence="2">
    <location>
        <begin position="33"/>
        <end position="614"/>
    </location>
</feature>
<feature type="compositionally biased region" description="Basic and acidic residues" evidence="1">
    <location>
        <begin position="108"/>
        <end position="117"/>
    </location>
</feature>
<dbReference type="Pfam" id="PF14559">
    <property type="entry name" value="TPR_19"/>
    <property type="match status" value="1"/>
</dbReference>